<dbReference type="SUPFAM" id="SSF51322">
    <property type="entry name" value="Cyanovirin-N"/>
    <property type="match status" value="1"/>
</dbReference>
<dbReference type="Gene3D" id="2.30.60.10">
    <property type="entry name" value="Cyanovirin-N"/>
    <property type="match status" value="1"/>
</dbReference>
<dbReference type="EMBL" id="AP014800">
    <property type="protein sequence ID" value="BAQ68966.1"/>
    <property type="molecule type" value="Genomic_DNA"/>
</dbReference>
<evidence type="ECO:0000313" key="2">
    <source>
        <dbReference type="Proteomes" id="UP000064912"/>
    </source>
</evidence>
<dbReference type="AlphaFoldDB" id="A0A0D6B1S9"/>
<sequence length="59" mass="6195">MARWSGGRASFQKSCGSIMLHPSIDGVELTASCRKTDGSFEDASISIDGISNENGTLSD</sequence>
<dbReference type="InterPro" id="IPR036673">
    <property type="entry name" value="Cyanovirin-N_sf"/>
</dbReference>
<protein>
    <submittedName>
        <fullName evidence="1">Cyanovirin-N domain protein</fullName>
    </submittedName>
</protein>
<accession>A0A0D6B1S9</accession>
<organism evidence="1 2">
    <name type="scientific">Rhodovulum sulfidophilum</name>
    <name type="common">Rhodobacter sulfidophilus</name>
    <dbReference type="NCBI Taxonomy" id="35806"/>
    <lineage>
        <taxon>Bacteria</taxon>
        <taxon>Pseudomonadati</taxon>
        <taxon>Pseudomonadota</taxon>
        <taxon>Alphaproteobacteria</taxon>
        <taxon>Rhodobacterales</taxon>
        <taxon>Paracoccaceae</taxon>
        <taxon>Rhodovulum</taxon>
    </lineage>
</organism>
<reference evidence="1 2" key="1">
    <citation type="submission" date="2015-02" db="EMBL/GenBank/DDBJ databases">
        <title>Genome sequene of Rhodovulum sulfidophilum DSM 2351.</title>
        <authorList>
            <person name="Nagao N."/>
        </authorList>
    </citation>
    <scope>NUCLEOTIDE SEQUENCE [LARGE SCALE GENOMIC DNA]</scope>
    <source>
        <strain evidence="1 2">DSM 2351</strain>
    </source>
</reference>
<name>A0A0D6B1S9_RHOSU</name>
<dbReference type="KEGG" id="rsu:NHU_01811"/>
<proteinExistence type="predicted"/>
<evidence type="ECO:0000313" key="1">
    <source>
        <dbReference type="EMBL" id="BAQ68966.1"/>
    </source>
</evidence>
<dbReference type="Proteomes" id="UP000064912">
    <property type="component" value="Chromosome"/>
</dbReference>
<gene>
    <name evidence="1" type="ORF">NHU_01811</name>
</gene>